<comment type="similarity">
    <text evidence="1">Belongs to the PPR family. PCMP-H subfamily.</text>
</comment>
<dbReference type="InterPro" id="IPR011990">
    <property type="entry name" value="TPR-like_helical_dom_sf"/>
</dbReference>
<dbReference type="AlphaFoldDB" id="A0A072U306"/>
<dbReference type="HOGENOM" id="CLU_002706_15_1_1"/>
<dbReference type="Gene3D" id="1.25.40.10">
    <property type="entry name" value="Tetratricopeptide repeat domain"/>
    <property type="match status" value="5"/>
</dbReference>
<keyword evidence="7" id="KW-1185">Reference proteome</keyword>
<name>A0A072U306_MEDTR</name>
<evidence type="ECO:0000313" key="6">
    <source>
        <dbReference type="EnsemblPlants" id="KEH24079"/>
    </source>
</evidence>
<evidence type="ECO:0000313" key="7">
    <source>
        <dbReference type="Proteomes" id="UP000002051"/>
    </source>
</evidence>
<proteinExistence type="inferred from homology"/>
<dbReference type="InterPro" id="IPR002885">
    <property type="entry name" value="PPR_rpt"/>
</dbReference>
<evidence type="ECO:0000256" key="2">
    <source>
        <dbReference type="ARBA" id="ARBA00022737"/>
    </source>
</evidence>
<dbReference type="GO" id="GO:0009451">
    <property type="term" value="P:RNA modification"/>
    <property type="evidence" value="ECO:0007669"/>
    <property type="project" value="InterPro"/>
</dbReference>
<feature type="repeat" description="PPR" evidence="3">
    <location>
        <begin position="332"/>
        <end position="362"/>
    </location>
</feature>
<dbReference type="PROSITE" id="PS51375">
    <property type="entry name" value="PPR"/>
    <property type="match status" value="4"/>
</dbReference>
<dbReference type="GO" id="GO:0008270">
    <property type="term" value="F:zinc ion binding"/>
    <property type="evidence" value="ECO:0007669"/>
    <property type="project" value="InterPro"/>
</dbReference>
<dbReference type="FunFam" id="1.25.40.10:FF:000285">
    <property type="entry name" value="Pentatricopeptide repeat-containing protein, chloroplastic"/>
    <property type="match status" value="1"/>
</dbReference>
<dbReference type="FunFam" id="1.25.40.10:FF:002102">
    <property type="entry name" value="Pentatricopeptide repeat-containing protein103"/>
    <property type="match status" value="1"/>
</dbReference>
<dbReference type="InterPro" id="IPR046960">
    <property type="entry name" value="PPR_At4g14850-like_plant"/>
</dbReference>
<evidence type="ECO:0000256" key="1">
    <source>
        <dbReference type="ARBA" id="ARBA00006643"/>
    </source>
</evidence>
<dbReference type="Pfam" id="PF13041">
    <property type="entry name" value="PPR_2"/>
    <property type="match status" value="2"/>
</dbReference>
<feature type="repeat" description="PPR" evidence="3">
    <location>
        <begin position="363"/>
        <end position="397"/>
    </location>
</feature>
<dbReference type="FunFam" id="1.25.40.10:FF:000679">
    <property type="entry name" value="Pentatricopeptide repeat-containing protein At5g03800"/>
    <property type="match status" value="1"/>
</dbReference>
<evidence type="ECO:0000313" key="5">
    <source>
        <dbReference type="EMBL" id="KEH24079.1"/>
    </source>
</evidence>
<dbReference type="Pfam" id="PF14432">
    <property type="entry name" value="DYW_deaminase"/>
    <property type="match status" value="1"/>
</dbReference>
<reference evidence="6" key="3">
    <citation type="submission" date="2015-04" db="UniProtKB">
        <authorList>
            <consortium name="EnsemblPlants"/>
        </authorList>
    </citation>
    <scope>IDENTIFICATION</scope>
    <source>
        <strain evidence="6">cv. Jemalong A17</strain>
    </source>
</reference>
<sequence length="970" mass="110283">MEALLQFQLQLNSTLSFSSFLHPHNHRHHFNFKPNKPHSKTCYHPLHSPTVPISTPHTPPSFPHPSFLFPFLRFSSHNKNPNLAKSIHATLLKNHEIHHLTTALISTYINLRLFSYAHRLFLSQSPPNIVSYSALISAFSKSNREKQSLFLFLHMITVSSLRPNHYTYVAVLTACTRILNLQFGLQLHAAVIKTGYLKSVFVSNALMLFYSKCGFYKNAFKVFDEMPERDIASWNTVMSCAVQEFMYDDVFRLFCDMLVIDGLKVDYFTLSTFLTACAASGLLMEGKQVHAHAVKVGLEDELNVGNALIGFYTNFGDIDDVVCLFERMSVRDVITWTEMVRVYMEFGFVDLGLKIFDEMPEKNCVTYNVLLSGLCRNAEGLKAVELFIRMVEEGVELTDFSLSSGINACSLLADYRVSRQMHGFAIKFGFGSNVFVEGALLDMYTRCGRMVDAEKMWEELEEVSSVVWTSMMCGYARNGQPREAFSLFHLGHSEWKLIMDEVALTSMLSLCGTVGYHDMGKQIHCQVLKFGFHSNVQVGNVVVEMYFKCGNVDDAIKMFSGMASTDIVSWNTLISGYLTHRQGDRALEIWLKMQEEGIKPDDITFVLIISAYRQTSLNLVDDCRILFNSMKTVYHIEPTSQHYSSFISVLGHWGLLEEALETINKMSFKPSAFVWRALLDGCRLHKNTMIGKLAAKNILALEPNDPSTYILVSNLHSSSGRWDCSERTRENMREKGFRKHPAQSWIICRKKMHSFYARDRSHQQDKDIYRGLEILILECLKVGYEPETSFVLHEVEEHQKKKFLFNHSSKLAAAYGLLMTKPGKPIRIVKNILLCGDCHTFLKCASFVTKRDIFLRDSSGFHCFSDGQCSCKDQCTTSLFTLKIVYKKGGGICFHIDVGLKQILNLHHEHILVPMLSHLVTQRLPPQCSTQCQIVAPKPFSSWVTLSSSLASYAFSKQQISQTTTQCLRA</sequence>
<reference evidence="5 7" key="1">
    <citation type="journal article" date="2011" name="Nature">
        <title>The Medicago genome provides insight into the evolution of rhizobial symbioses.</title>
        <authorList>
            <person name="Young N.D."/>
            <person name="Debelle F."/>
            <person name="Oldroyd G.E."/>
            <person name="Geurts R."/>
            <person name="Cannon S.B."/>
            <person name="Udvardi M.K."/>
            <person name="Benedito V.A."/>
            <person name="Mayer K.F."/>
            <person name="Gouzy J."/>
            <person name="Schoof H."/>
            <person name="Van de Peer Y."/>
            <person name="Proost S."/>
            <person name="Cook D.R."/>
            <person name="Meyers B.C."/>
            <person name="Spannagl M."/>
            <person name="Cheung F."/>
            <person name="De Mita S."/>
            <person name="Krishnakumar V."/>
            <person name="Gundlach H."/>
            <person name="Zhou S."/>
            <person name="Mudge J."/>
            <person name="Bharti A.K."/>
            <person name="Murray J.D."/>
            <person name="Naoumkina M.A."/>
            <person name="Rosen B."/>
            <person name="Silverstein K.A."/>
            <person name="Tang H."/>
            <person name="Rombauts S."/>
            <person name="Zhao P.X."/>
            <person name="Zhou P."/>
            <person name="Barbe V."/>
            <person name="Bardou P."/>
            <person name="Bechner M."/>
            <person name="Bellec A."/>
            <person name="Berger A."/>
            <person name="Berges H."/>
            <person name="Bidwell S."/>
            <person name="Bisseling T."/>
            <person name="Choisne N."/>
            <person name="Couloux A."/>
            <person name="Denny R."/>
            <person name="Deshpande S."/>
            <person name="Dai X."/>
            <person name="Doyle J.J."/>
            <person name="Dudez A.M."/>
            <person name="Farmer A.D."/>
            <person name="Fouteau S."/>
            <person name="Franken C."/>
            <person name="Gibelin C."/>
            <person name="Gish J."/>
            <person name="Goldstein S."/>
            <person name="Gonzalez A.J."/>
            <person name="Green P.J."/>
            <person name="Hallab A."/>
            <person name="Hartog M."/>
            <person name="Hua A."/>
            <person name="Humphray S.J."/>
            <person name="Jeong D.H."/>
            <person name="Jing Y."/>
            <person name="Jocker A."/>
            <person name="Kenton S.M."/>
            <person name="Kim D.J."/>
            <person name="Klee K."/>
            <person name="Lai H."/>
            <person name="Lang C."/>
            <person name="Lin S."/>
            <person name="Macmil S.L."/>
            <person name="Magdelenat G."/>
            <person name="Matthews L."/>
            <person name="McCorrison J."/>
            <person name="Monaghan E.L."/>
            <person name="Mun J.H."/>
            <person name="Najar F.Z."/>
            <person name="Nicholson C."/>
            <person name="Noirot C."/>
            <person name="O'Bleness M."/>
            <person name="Paule C.R."/>
            <person name="Poulain J."/>
            <person name="Prion F."/>
            <person name="Qin B."/>
            <person name="Qu C."/>
            <person name="Retzel E.F."/>
            <person name="Riddle C."/>
            <person name="Sallet E."/>
            <person name="Samain S."/>
            <person name="Samson N."/>
            <person name="Sanders I."/>
            <person name="Saurat O."/>
            <person name="Scarpelli C."/>
            <person name="Schiex T."/>
            <person name="Segurens B."/>
            <person name="Severin A.J."/>
            <person name="Sherrier D.J."/>
            <person name="Shi R."/>
            <person name="Sims S."/>
            <person name="Singer S.R."/>
            <person name="Sinharoy S."/>
            <person name="Sterck L."/>
            <person name="Viollet A."/>
            <person name="Wang B.B."/>
            <person name="Wang K."/>
            <person name="Wang M."/>
            <person name="Wang X."/>
            <person name="Warfsmann J."/>
            <person name="Weissenbach J."/>
            <person name="White D.D."/>
            <person name="White J.D."/>
            <person name="Wiley G.B."/>
            <person name="Wincker P."/>
            <person name="Xing Y."/>
            <person name="Yang L."/>
            <person name="Yao Z."/>
            <person name="Ying F."/>
            <person name="Zhai J."/>
            <person name="Zhou L."/>
            <person name="Zuber A."/>
            <person name="Denarie J."/>
            <person name="Dixon R.A."/>
            <person name="May G.D."/>
            <person name="Schwartz D.C."/>
            <person name="Rogers J."/>
            <person name="Quetier F."/>
            <person name="Town C.D."/>
            <person name="Roe B.A."/>
        </authorList>
    </citation>
    <scope>NUCLEOTIDE SEQUENCE [LARGE SCALE GENOMIC DNA]</scope>
    <source>
        <strain evidence="5">A17</strain>
        <strain evidence="6 7">cv. Jemalong A17</strain>
    </source>
</reference>
<dbReference type="Pfam" id="PF20431">
    <property type="entry name" value="E_motif"/>
    <property type="match status" value="1"/>
</dbReference>
<dbReference type="GO" id="GO:0003723">
    <property type="term" value="F:RNA binding"/>
    <property type="evidence" value="ECO:0007669"/>
    <property type="project" value="InterPro"/>
</dbReference>
<keyword evidence="2" id="KW-0677">Repeat</keyword>
<evidence type="ECO:0000256" key="3">
    <source>
        <dbReference type="PROSITE-ProRule" id="PRU00708"/>
    </source>
</evidence>
<dbReference type="EMBL" id="CM001223">
    <property type="protein sequence ID" value="KEH24079.1"/>
    <property type="molecule type" value="Genomic_DNA"/>
</dbReference>
<feature type="repeat" description="PPR" evidence="3">
    <location>
        <begin position="199"/>
        <end position="233"/>
    </location>
</feature>
<dbReference type="Proteomes" id="UP000002051">
    <property type="component" value="Unassembled WGS sequence"/>
</dbReference>
<dbReference type="Pfam" id="PF01535">
    <property type="entry name" value="PPR"/>
    <property type="match status" value="8"/>
</dbReference>
<dbReference type="FunFam" id="1.25.40.10:FF:000851">
    <property type="entry name" value="Pentatricopeptide repeat-containing protein103"/>
    <property type="match status" value="1"/>
</dbReference>
<dbReference type="STRING" id="3880.A0A072U306"/>
<protein>
    <submittedName>
        <fullName evidence="5">PPR containing plant-like protein</fullName>
    </submittedName>
</protein>
<accession>A0A072U306</accession>
<organism evidence="5 7">
    <name type="scientific">Medicago truncatula</name>
    <name type="common">Barrel medic</name>
    <name type="synonym">Medicago tribuloides</name>
    <dbReference type="NCBI Taxonomy" id="3880"/>
    <lineage>
        <taxon>Eukaryota</taxon>
        <taxon>Viridiplantae</taxon>
        <taxon>Streptophyta</taxon>
        <taxon>Embryophyta</taxon>
        <taxon>Tracheophyta</taxon>
        <taxon>Spermatophyta</taxon>
        <taxon>Magnoliopsida</taxon>
        <taxon>eudicotyledons</taxon>
        <taxon>Gunneridae</taxon>
        <taxon>Pentapetalae</taxon>
        <taxon>rosids</taxon>
        <taxon>fabids</taxon>
        <taxon>Fabales</taxon>
        <taxon>Fabaceae</taxon>
        <taxon>Papilionoideae</taxon>
        <taxon>50 kb inversion clade</taxon>
        <taxon>NPAAA clade</taxon>
        <taxon>Hologalegina</taxon>
        <taxon>IRL clade</taxon>
        <taxon>Trifolieae</taxon>
        <taxon>Medicago</taxon>
    </lineage>
</organism>
<gene>
    <name evidence="5" type="ordered locus">MTR_7g103230</name>
</gene>
<feature type="domain" description="DYW" evidence="4">
    <location>
        <begin position="783"/>
        <end position="874"/>
    </location>
</feature>
<dbReference type="NCBIfam" id="TIGR00756">
    <property type="entry name" value="PPR"/>
    <property type="match status" value="3"/>
</dbReference>
<dbReference type="PANTHER" id="PTHR47926:SF512">
    <property type="entry name" value="REPEAT (PPR) SUPERFAMILY PROTEIN, PUTATIVE-RELATED"/>
    <property type="match status" value="1"/>
</dbReference>
<dbReference type="InterPro" id="IPR032867">
    <property type="entry name" value="DYW_dom"/>
</dbReference>
<dbReference type="PANTHER" id="PTHR47926">
    <property type="entry name" value="PENTATRICOPEPTIDE REPEAT-CONTAINING PROTEIN"/>
    <property type="match status" value="1"/>
</dbReference>
<evidence type="ECO:0000259" key="4">
    <source>
        <dbReference type="Pfam" id="PF14432"/>
    </source>
</evidence>
<feature type="repeat" description="PPR" evidence="3">
    <location>
        <begin position="566"/>
        <end position="600"/>
    </location>
</feature>
<dbReference type="InterPro" id="IPR046848">
    <property type="entry name" value="E_motif"/>
</dbReference>
<reference evidence="5 7" key="2">
    <citation type="journal article" date="2014" name="BMC Genomics">
        <title>An improved genome release (version Mt4.0) for the model legume Medicago truncatula.</title>
        <authorList>
            <person name="Tang H."/>
            <person name="Krishnakumar V."/>
            <person name="Bidwell S."/>
            <person name="Rosen B."/>
            <person name="Chan A."/>
            <person name="Zhou S."/>
            <person name="Gentzbittel L."/>
            <person name="Childs K.L."/>
            <person name="Yandell M."/>
            <person name="Gundlach H."/>
            <person name="Mayer K.F."/>
            <person name="Schwartz D.C."/>
            <person name="Town C.D."/>
        </authorList>
    </citation>
    <scope>GENOME REANNOTATION</scope>
    <source>
        <strain evidence="5">A17</strain>
        <strain evidence="6 7">cv. Jemalong A17</strain>
    </source>
</reference>
<dbReference type="EnsemblPlants" id="KEH24079">
    <property type="protein sequence ID" value="KEH24079"/>
    <property type="gene ID" value="MTR_7g103230"/>
</dbReference>